<feature type="transmembrane region" description="Helical" evidence="6">
    <location>
        <begin position="324"/>
        <end position="343"/>
    </location>
</feature>
<keyword evidence="4 6" id="KW-0472">Membrane</keyword>
<keyword evidence="3 6" id="KW-1133">Transmembrane helix</keyword>
<evidence type="ECO:0000259" key="7">
    <source>
        <dbReference type="PROSITE" id="PS50850"/>
    </source>
</evidence>
<feature type="transmembrane region" description="Helical" evidence="6">
    <location>
        <begin position="124"/>
        <end position="147"/>
    </location>
</feature>
<dbReference type="PROSITE" id="PS50850">
    <property type="entry name" value="MFS"/>
    <property type="match status" value="1"/>
</dbReference>
<feature type="region of interest" description="Disordered" evidence="5">
    <location>
        <begin position="484"/>
        <end position="504"/>
    </location>
</feature>
<feature type="transmembrane region" description="Helical" evidence="6">
    <location>
        <begin position="31"/>
        <end position="53"/>
    </location>
</feature>
<feature type="transmembrane region" description="Helical" evidence="6">
    <location>
        <begin position="290"/>
        <end position="312"/>
    </location>
</feature>
<dbReference type="Pfam" id="PF07690">
    <property type="entry name" value="MFS_1"/>
    <property type="match status" value="1"/>
</dbReference>
<dbReference type="EMBL" id="ML977507">
    <property type="protein sequence ID" value="KAF2128867.1"/>
    <property type="molecule type" value="Genomic_DNA"/>
</dbReference>
<evidence type="ECO:0000313" key="8">
    <source>
        <dbReference type="EMBL" id="KAF2128867.1"/>
    </source>
</evidence>
<dbReference type="Gene3D" id="1.20.1250.20">
    <property type="entry name" value="MFS general substrate transporter like domains"/>
    <property type="match status" value="1"/>
</dbReference>
<evidence type="ECO:0000256" key="5">
    <source>
        <dbReference type="SAM" id="MobiDB-lite"/>
    </source>
</evidence>
<gene>
    <name evidence="8" type="ORF">P153DRAFT_357371</name>
</gene>
<feature type="transmembrane region" description="Helical" evidence="6">
    <location>
        <begin position="60"/>
        <end position="79"/>
    </location>
</feature>
<dbReference type="InterPro" id="IPR020846">
    <property type="entry name" value="MFS_dom"/>
</dbReference>
<sequence>MAVAMTSILTGAVTVMSSFAASDLGMSNAETTWMAASTSLTAGAFLLFFGSIADLFGRKYMFIGSMLLFAAFSLGAGFSQSGMTLDILCGVLGVFSAAAVPPAQGMLGIIYAKPGPRKNRAFGCFSSGNPLGFVIGAILGGVFTQVFNWRAPLYMLAIVYLVISIVAFFTLPEDTTVKRKLDQETVKRLDIPGTLLTIVGIGMFCAALSLGGDATNGFKTPYVLVMLILGALLIAAFIVWEIKYPYALIDMSIWKDRDFSLLITILCFGFLGFPIFTFYLALYFQTVLKYSSLMVGVHLLPMVIFGILANIVAALLQHKVSNKLLMGIGAVAYVISFTLGAVQREGDSYWAFSFPALCLCVIGADFQFVVGNMYVLSAMPADKQSIAGSLFQTLTRLCSAVGFGVATAIFDAVEKKPSASGYYANNAIEPFAGVMWFAAGVAFIGTLFVPFLRIGTQGHKGDAKQSEGDERGLDMDHEPVAIAAVGENNKPKADEGEAFSVKGS</sequence>
<feature type="transmembrane region" description="Helical" evidence="6">
    <location>
        <begin position="430"/>
        <end position="452"/>
    </location>
</feature>
<feature type="transmembrane region" description="Helical" evidence="6">
    <location>
        <begin position="387"/>
        <end position="410"/>
    </location>
</feature>
<feature type="transmembrane region" description="Helical" evidence="6">
    <location>
        <begin position="153"/>
        <end position="171"/>
    </location>
</feature>
<evidence type="ECO:0000313" key="9">
    <source>
        <dbReference type="Proteomes" id="UP000799771"/>
    </source>
</evidence>
<feature type="transmembrane region" description="Helical" evidence="6">
    <location>
        <begin position="349"/>
        <end position="375"/>
    </location>
</feature>
<dbReference type="InterPro" id="IPR011701">
    <property type="entry name" value="MFS"/>
</dbReference>
<dbReference type="PANTHER" id="PTHR42718:SF23">
    <property type="entry name" value="MAJOR FACILITATOR SUPERFAMILY (MFS) PROFILE DOMAIN-CONTAINING PROTEIN"/>
    <property type="match status" value="1"/>
</dbReference>
<comment type="subcellular location">
    <subcellularLocation>
        <location evidence="1">Membrane</location>
        <topology evidence="1">Multi-pass membrane protein</topology>
    </subcellularLocation>
</comment>
<evidence type="ECO:0000256" key="1">
    <source>
        <dbReference type="ARBA" id="ARBA00004141"/>
    </source>
</evidence>
<feature type="transmembrane region" description="Helical" evidence="6">
    <location>
        <begin position="191"/>
        <end position="210"/>
    </location>
</feature>
<evidence type="ECO:0000256" key="6">
    <source>
        <dbReference type="SAM" id="Phobius"/>
    </source>
</evidence>
<feature type="transmembrane region" description="Helical" evidence="6">
    <location>
        <begin position="261"/>
        <end position="284"/>
    </location>
</feature>
<dbReference type="GO" id="GO:0022857">
    <property type="term" value="F:transmembrane transporter activity"/>
    <property type="evidence" value="ECO:0007669"/>
    <property type="project" value="InterPro"/>
</dbReference>
<evidence type="ECO:0000256" key="2">
    <source>
        <dbReference type="ARBA" id="ARBA00022692"/>
    </source>
</evidence>
<feature type="domain" description="Major facilitator superfamily (MFS) profile" evidence="7">
    <location>
        <begin position="1"/>
        <end position="457"/>
    </location>
</feature>
<dbReference type="SUPFAM" id="SSF103473">
    <property type="entry name" value="MFS general substrate transporter"/>
    <property type="match status" value="1"/>
</dbReference>
<protein>
    <submittedName>
        <fullName evidence="8">MFS general substrate transporter</fullName>
    </submittedName>
</protein>
<dbReference type="AlphaFoldDB" id="A0A6A6ADB2"/>
<dbReference type="OrthoDB" id="2985014at2759"/>
<accession>A0A6A6ADB2</accession>
<feature type="transmembrane region" description="Helical" evidence="6">
    <location>
        <begin position="222"/>
        <end position="240"/>
    </location>
</feature>
<dbReference type="GO" id="GO:0016020">
    <property type="term" value="C:membrane"/>
    <property type="evidence" value="ECO:0007669"/>
    <property type="project" value="UniProtKB-SubCell"/>
</dbReference>
<dbReference type="RefSeq" id="XP_033523256.1">
    <property type="nucleotide sequence ID" value="XM_033666726.1"/>
</dbReference>
<evidence type="ECO:0000256" key="4">
    <source>
        <dbReference type="ARBA" id="ARBA00023136"/>
    </source>
</evidence>
<dbReference type="Proteomes" id="UP000799771">
    <property type="component" value="Unassembled WGS sequence"/>
</dbReference>
<keyword evidence="2 6" id="KW-0812">Transmembrane</keyword>
<keyword evidence="9" id="KW-1185">Reference proteome</keyword>
<dbReference type="GeneID" id="54407158"/>
<dbReference type="PANTHER" id="PTHR42718">
    <property type="entry name" value="MAJOR FACILITATOR SUPERFAMILY MULTIDRUG TRANSPORTER MFSC"/>
    <property type="match status" value="1"/>
</dbReference>
<name>A0A6A6ADB2_9PLEO</name>
<dbReference type="InterPro" id="IPR036259">
    <property type="entry name" value="MFS_trans_sf"/>
</dbReference>
<feature type="transmembrane region" description="Helical" evidence="6">
    <location>
        <begin position="85"/>
        <end position="112"/>
    </location>
</feature>
<evidence type="ECO:0000256" key="3">
    <source>
        <dbReference type="ARBA" id="ARBA00022989"/>
    </source>
</evidence>
<organism evidence="8 9">
    <name type="scientific">Dothidotthia symphoricarpi CBS 119687</name>
    <dbReference type="NCBI Taxonomy" id="1392245"/>
    <lineage>
        <taxon>Eukaryota</taxon>
        <taxon>Fungi</taxon>
        <taxon>Dikarya</taxon>
        <taxon>Ascomycota</taxon>
        <taxon>Pezizomycotina</taxon>
        <taxon>Dothideomycetes</taxon>
        <taxon>Pleosporomycetidae</taxon>
        <taxon>Pleosporales</taxon>
        <taxon>Dothidotthiaceae</taxon>
        <taxon>Dothidotthia</taxon>
    </lineage>
</organism>
<dbReference type="Gene3D" id="1.20.1720.10">
    <property type="entry name" value="Multidrug resistance protein D"/>
    <property type="match status" value="1"/>
</dbReference>
<proteinExistence type="predicted"/>
<reference evidence="8" key="1">
    <citation type="journal article" date="2020" name="Stud. Mycol.">
        <title>101 Dothideomycetes genomes: a test case for predicting lifestyles and emergence of pathogens.</title>
        <authorList>
            <person name="Haridas S."/>
            <person name="Albert R."/>
            <person name="Binder M."/>
            <person name="Bloem J."/>
            <person name="Labutti K."/>
            <person name="Salamov A."/>
            <person name="Andreopoulos B."/>
            <person name="Baker S."/>
            <person name="Barry K."/>
            <person name="Bills G."/>
            <person name="Bluhm B."/>
            <person name="Cannon C."/>
            <person name="Castanera R."/>
            <person name="Culley D."/>
            <person name="Daum C."/>
            <person name="Ezra D."/>
            <person name="Gonzalez J."/>
            <person name="Henrissat B."/>
            <person name="Kuo A."/>
            <person name="Liang C."/>
            <person name="Lipzen A."/>
            <person name="Lutzoni F."/>
            <person name="Magnuson J."/>
            <person name="Mondo S."/>
            <person name="Nolan M."/>
            <person name="Ohm R."/>
            <person name="Pangilinan J."/>
            <person name="Park H.-J."/>
            <person name="Ramirez L."/>
            <person name="Alfaro M."/>
            <person name="Sun H."/>
            <person name="Tritt A."/>
            <person name="Yoshinaga Y."/>
            <person name="Zwiers L.-H."/>
            <person name="Turgeon B."/>
            <person name="Goodwin S."/>
            <person name="Spatafora J."/>
            <person name="Crous P."/>
            <person name="Grigoriev I."/>
        </authorList>
    </citation>
    <scope>NUCLEOTIDE SEQUENCE</scope>
    <source>
        <strain evidence="8">CBS 119687</strain>
    </source>
</reference>